<feature type="compositionally biased region" description="Polar residues" evidence="1">
    <location>
        <begin position="11"/>
        <end position="29"/>
    </location>
</feature>
<feature type="region of interest" description="Disordered" evidence="1">
    <location>
        <begin position="90"/>
        <end position="147"/>
    </location>
</feature>
<accession>A0AAQ3QQ70</accession>
<protein>
    <submittedName>
        <fullName evidence="2">Keratin, type II cytoskeletal 2 epidermal</fullName>
    </submittedName>
</protein>
<gene>
    <name evidence="2" type="ORF">Cni_G25092</name>
</gene>
<feature type="compositionally biased region" description="Basic and acidic residues" evidence="1">
    <location>
        <begin position="49"/>
        <end position="75"/>
    </location>
</feature>
<dbReference type="EMBL" id="CP136897">
    <property type="protein sequence ID" value="WOL16305.1"/>
    <property type="molecule type" value="Genomic_DNA"/>
</dbReference>
<evidence type="ECO:0000256" key="1">
    <source>
        <dbReference type="SAM" id="MobiDB-lite"/>
    </source>
</evidence>
<keyword evidence="3" id="KW-1185">Reference proteome</keyword>
<evidence type="ECO:0000313" key="2">
    <source>
        <dbReference type="EMBL" id="WOL16305.1"/>
    </source>
</evidence>
<sequence length="147" mass="15628">MEEDSVDASESFISLSSLLNPQKQQPNGEQKNEVEETMVNDKGAATAAEDSRGVAEEEIAEQIKNDLDEQGEEKSGGLISNLISSLAIPIPGFSAEESEDDDGKKEGEDDSSSSNNAGLIKQVLPIFSDEPSPTADEASLLISIIED</sequence>
<dbReference type="Proteomes" id="UP001327560">
    <property type="component" value="Chromosome 8"/>
</dbReference>
<reference evidence="2 3" key="1">
    <citation type="submission" date="2023-10" db="EMBL/GenBank/DDBJ databases">
        <title>Chromosome-scale genome assembly provides insights into flower coloration mechanisms of Canna indica.</title>
        <authorList>
            <person name="Li C."/>
        </authorList>
    </citation>
    <scope>NUCLEOTIDE SEQUENCE [LARGE SCALE GENOMIC DNA]</scope>
    <source>
        <tissue evidence="2">Flower</tissue>
    </source>
</reference>
<name>A0AAQ3QQ70_9LILI</name>
<dbReference type="AlphaFoldDB" id="A0AAQ3QQ70"/>
<evidence type="ECO:0000313" key="3">
    <source>
        <dbReference type="Proteomes" id="UP001327560"/>
    </source>
</evidence>
<proteinExistence type="predicted"/>
<organism evidence="2 3">
    <name type="scientific">Canna indica</name>
    <name type="common">Indian-shot</name>
    <dbReference type="NCBI Taxonomy" id="4628"/>
    <lineage>
        <taxon>Eukaryota</taxon>
        <taxon>Viridiplantae</taxon>
        <taxon>Streptophyta</taxon>
        <taxon>Embryophyta</taxon>
        <taxon>Tracheophyta</taxon>
        <taxon>Spermatophyta</taxon>
        <taxon>Magnoliopsida</taxon>
        <taxon>Liliopsida</taxon>
        <taxon>Zingiberales</taxon>
        <taxon>Cannaceae</taxon>
        <taxon>Canna</taxon>
    </lineage>
</organism>
<feature type="region of interest" description="Disordered" evidence="1">
    <location>
        <begin position="1"/>
        <end position="78"/>
    </location>
</feature>